<dbReference type="AlphaFoldDB" id="A0AAN9IQI6"/>
<dbReference type="InterPro" id="IPR014729">
    <property type="entry name" value="Rossmann-like_a/b/a_fold"/>
</dbReference>
<gene>
    <name evidence="2" type="ORF">RJT34_19169</name>
</gene>
<dbReference type="Proteomes" id="UP001359559">
    <property type="component" value="Unassembled WGS sequence"/>
</dbReference>
<evidence type="ECO:0000259" key="1">
    <source>
        <dbReference type="Pfam" id="PF00582"/>
    </source>
</evidence>
<dbReference type="Pfam" id="PF00582">
    <property type="entry name" value="Usp"/>
    <property type="match status" value="1"/>
</dbReference>
<accession>A0AAN9IQI6</accession>
<dbReference type="InterPro" id="IPR006015">
    <property type="entry name" value="Universal_stress_UspA"/>
</dbReference>
<dbReference type="EMBL" id="JAYKXN010000005">
    <property type="protein sequence ID" value="KAK7284423.1"/>
    <property type="molecule type" value="Genomic_DNA"/>
</dbReference>
<reference evidence="2 3" key="1">
    <citation type="submission" date="2024-01" db="EMBL/GenBank/DDBJ databases">
        <title>The genomes of 5 underutilized Papilionoideae crops provide insights into root nodulation and disease resistance.</title>
        <authorList>
            <person name="Yuan L."/>
        </authorList>
    </citation>
    <scope>NUCLEOTIDE SEQUENCE [LARGE SCALE GENOMIC DNA]</scope>
    <source>
        <strain evidence="2">LY-2023</strain>
        <tissue evidence="2">Leaf</tissue>
    </source>
</reference>
<dbReference type="PANTHER" id="PTHR31964">
    <property type="entry name" value="ADENINE NUCLEOTIDE ALPHA HYDROLASES-LIKE SUPERFAMILY PROTEIN"/>
    <property type="match status" value="1"/>
</dbReference>
<comment type="caution">
    <text evidence="2">The sequence shown here is derived from an EMBL/GenBank/DDBJ whole genome shotgun (WGS) entry which is preliminary data.</text>
</comment>
<keyword evidence="3" id="KW-1185">Reference proteome</keyword>
<dbReference type="SUPFAM" id="SSF52402">
    <property type="entry name" value="Adenine nucleotide alpha hydrolases-like"/>
    <property type="match status" value="1"/>
</dbReference>
<feature type="domain" description="UspA" evidence="1">
    <location>
        <begin position="9"/>
        <end position="161"/>
    </location>
</feature>
<sequence>MSAEAKNERRVLVAVDEGDESMYALSWSLENLAFGNSKDTLILLYVKPPHATPKIQEDDPETAGHLISSDISAAIERYSREVANCVLQKAKKLCKDLQHVKVETRVENGDPREVICEMSEKLNVDVLVMGTHGYGAVQRAFLGSVSNYCSQNVKCPVLIVKKPKSSSAAADAADKYADFVL</sequence>
<dbReference type="InterPro" id="IPR006016">
    <property type="entry name" value="UspA"/>
</dbReference>
<proteinExistence type="predicted"/>
<protein>
    <recommendedName>
        <fullName evidence="1">UspA domain-containing protein</fullName>
    </recommendedName>
</protein>
<evidence type="ECO:0000313" key="3">
    <source>
        <dbReference type="Proteomes" id="UP001359559"/>
    </source>
</evidence>
<dbReference type="CDD" id="cd23659">
    <property type="entry name" value="USP_At3g01520-like"/>
    <property type="match status" value="1"/>
</dbReference>
<dbReference type="PRINTS" id="PR01438">
    <property type="entry name" value="UNVRSLSTRESS"/>
</dbReference>
<dbReference type="PANTHER" id="PTHR31964:SF125">
    <property type="entry name" value="OS05G0357525 PROTEIN"/>
    <property type="match status" value="1"/>
</dbReference>
<dbReference type="Gene3D" id="3.40.50.620">
    <property type="entry name" value="HUPs"/>
    <property type="match status" value="1"/>
</dbReference>
<name>A0AAN9IQI6_CLITE</name>
<organism evidence="2 3">
    <name type="scientific">Clitoria ternatea</name>
    <name type="common">Butterfly pea</name>
    <dbReference type="NCBI Taxonomy" id="43366"/>
    <lineage>
        <taxon>Eukaryota</taxon>
        <taxon>Viridiplantae</taxon>
        <taxon>Streptophyta</taxon>
        <taxon>Embryophyta</taxon>
        <taxon>Tracheophyta</taxon>
        <taxon>Spermatophyta</taxon>
        <taxon>Magnoliopsida</taxon>
        <taxon>eudicotyledons</taxon>
        <taxon>Gunneridae</taxon>
        <taxon>Pentapetalae</taxon>
        <taxon>rosids</taxon>
        <taxon>fabids</taxon>
        <taxon>Fabales</taxon>
        <taxon>Fabaceae</taxon>
        <taxon>Papilionoideae</taxon>
        <taxon>50 kb inversion clade</taxon>
        <taxon>NPAAA clade</taxon>
        <taxon>indigoferoid/millettioid clade</taxon>
        <taxon>Phaseoleae</taxon>
        <taxon>Clitoria</taxon>
    </lineage>
</organism>
<evidence type="ECO:0000313" key="2">
    <source>
        <dbReference type="EMBL" id="KAK7284423.1"/>
    </source>
</evidence>